<dbReference type="EMBL" id="BMHO01000002">
    <property type="protein sequence ID" value="GGD44258.1"/>
    <property type="molecule type" value="Genomic_DNA"/>
</dbReference>
<comment type="caution">
    <text evidence="2">The sequence shown here is derived from an EMBL/GenBank/DDBJ whole genome shotgun (WGS) entry which is preliminary data.</text>
</comment>
<accession>A0A916YGV0</accession>
<dbReference type="AlphaFoldDB" id="A0A916YGV0"/>
<sequence length="105" mass="9637">MAGTVVAVGAMGFTAALALGLAAVGGAAGASQRVAGVADAAALAAADAAAGFASGAPCTRATDVANAAGVDVASCVVDDLTATVEVVGSFARIPLSARARAGPPP</sequence>
<dbReference type="Proteomes" id="UP000633205">
    <property type="component" value="Unassembled WGS sequence"/>
</dbReference>
<dbReference type="NCBIfam" id="TIGR03816">
    <property type="entry name" value="tadE_like_DECH"/>
    <property type="match status" value="1"/>
</dbReference>
<evidence type="ECO:0000313" key="3">
    <source>
        <dbReference type="Proteomes" id="UP000633205"/>
    </source>
</evidence>
<evidence type="ECO:0000313" key="2">
    <source>
        <dbReference type="EMBL" id="GGD44258.1"/>
    </source>
</evidence>
<dbReference type="RefSeq" id="WP_188712916.1">
    <property type="nucleotide sequence ID" value="NZ_BMHO01000002.1"/>
</dbReference>
<evidence type="ECO:0008006" key="4">
    <source>
        <dbReference type="Google" id="ProtNLM"/>
    </source>
</evidence>
<evidence type="ECO:0000256" key="1">
    <source>
        <dbReference type="SAM" id="SignalP"/>
    </source>
</evidence>
<dbReference type="InterPro" id="IPR021202">
    <property type="entry name" value="Rv3654c-like"/>
</dbReference>
<reference evidence="2" key="1">
    <citation type="journal article" date="2014" name="Int. J. Syst. Evol. Microbiol.">
        <title>Complete genome sequence of Corynebacterium casei LMG S-19264T (=DSM 44701T), isolated from a smear-ripened cheese.</title>
        <authorList>
            <consortium name="US DOE Joint Genome Institute (JGI-PGF)"/>
            <person name="Walter F."/>
            <person name="Albersmeier A."/>
            <person name="Kalinowski J."/>
            <person name="Ruckert C."/>
        </authorList>
    </citation>
    <scope>NUCLEOTIDE SEQUENCE</scope>
    <source>
        <strain evidence="2">CGMCC 1.15152</strain>
    </source>
</reference>
<feature type="signal peptide" evidence="1">
    <location>
        <begin position="1"/>
        <end position="18"/>
    </location>
</feature>
<keyword evidence="1" id="KW-0732">Signal</keyword>
<keyword evidence="3" id="KW-1185">Reference proteome</keyword>
<protein>
    <recommendedName>
        <fullName evidence="4">Helicase</fullName>
    </recommendedName>
</protein>
<gene>
    <name evidence="2" type="ORF">GCM10010915_26810</name>
</gene>
<feature type="chain" id="PRO_5038970406" description="Helicase" evidence="1">
    <location>
        <begin position="19"/>
        <end position="105"/>
    </location>
</feature>
<reference evidence="2" key="2">
    <citation type="submission" date="2020-09" db="EMBL/GenBank/DDBJ databases">
        <authorList>
            <person name="Sun Q."/>
            <person name="Zhou Y."/>
        </authorList>
    </citation>
    <scope>NUCLEOTIDE SEQUENCE</scope>
    <source>
        <strain evidence="2">CGMCC 1.15152</strain>
    </source>
</reference>
<proteinExistence type="predicted"/>
<name>A0A916YGV0_9MICO</name>
<organism evidence="2 3">
    <name type="scientific">Microbacterium faecale</name>
    <dbReference type="NCBI Taxonomy" id="1804630"/>
    <lineage>
        <taxon>Bacteria</taxon>
        <taxon>Bacillati</taxon>
        <taxon>Actinomycetota</taxon>
        <taxon>Actinomycetes</taxon>
        <taxon>Micrococcales</taxon>
        <taxon>Microbacteriaceae</taxon>
        <taxon>Microbacterium</taxon>
    </lineage>
</organism>